<evidence type="ECO:0008006" key="3">
    <source>
        <dbReference type="Google" id="ProtNLM"/>
    </source>
</evidence>
<name>A0A9P7Z3T4_9HELO</name>
<dbReference type="Pfam" id="PF13374">
    <property type="entry name" value="TPR_10"/>
    <property type="match status" value="1"/>
</dbReference>
<organism evidence="1 2">
    <name type="scientific">Calycina marina</name>
    <dbReference type="NCBI Taxonomy" id="1763456"/>
    <lineage>
        <taxon>Eukaryota</taxon>
        <taxon>Fungi</taxon>
        <taxon>Dikarya</taxon>
        <taxon>Ascomycota</taxon>
        <taxon>Pezizomycotina</taxon>
        <taxon>Leotiomycetes</taxon>
        <taxon>Helotiales</taxon>
        <taxon>Pezizellaceae</taxon>
        <taxon>Calycina</taxon>
    </lineage>
</organism>
<proteinExistence type="predicted"/>
<sequence>MKTSKKMFGPDHPSTLTSIVNLASTYRNQGRWKKAEELDEADTISTERRSAFWSDQARSTNPSSLSLRLLWTLNK</sequence>
<evidence type="ECO:0000313" key="1">
    <source>
        <dbReference type="EMBL" id="KAG9244781.1"/>
    </source>
</evidence>
<dbReference type="Gene3D" id="1.25.40.10">
    <property type="entry name" value="Tetratricopeptide repeat domain"/>
    <property type="match status" value="1"/>
</dbReference>
<accession>A0A9P7Z3T4</accession>
<reference evidence="1" key="1">
    <citation type="journal article" date="2021" name="IMA Fungus">
        <title>Genomic characterization of three marine fungi, including Emericellopsis atlantica sp. nov. with signatures of a generalist lifestyle and marine biomass degradation.</title>
        <authorList>
            <person name="Hagestad O.C."/>
            <person name="Hou L."/>
            <person name="Andersen J.H."/>
            <person name="Hansen E.H."/>
            <person name="Altermark B."/>
            <person name="Li C."/>
            <person name="Kuhnert E."/>
            <person name="Cox R.J."/>
            <person name="Crous P.W."/>
            <person name="Spatafora J.W."/>
            <person name="Lail K."/>
            <person name="Amirebrahimi M."/>
            <person name="Lipzen A."/>
            <person name="Pangilinan J."/>
            <person name="Andreopoulos W."/>
            <person name="Hayes R.D."/>
            <person name="Ng V."/>
            <person name="Grigoriev I.V."/>
            <person name="Jackson S.A."/>
            <person name="Sutton T.D.S."/>
            <person name="Dobson A.D.W."/>
            <person name="Rama T."/>
        </authorList>
    </citation>
    <scope>NUCLEOTIDE SEQUENCE</scope>
    <source>
        <strain evidence="1">TRa3180A</strain>
    </source>
</reference>
<dbReference type="InterPro" id="IPR011990">
    <property type="entry name" value="TPR-like_helical_dom_sf"/>
</dbReference>
<keyword evidence="2" id="KW-1185">Reference proteome</keyword>
<dbReference type="OrthoDB" id="5390271at2759"/>
<protein>
    <recommendedName>
        <fullName evidence="3">Kinesin light chain</fullName>
    </recommendedName>
</protein>
<evidence type="ECO:0000313" key="2">
    <source>
        <dbReference type="Proteomes" id="UP000887226"/>
    </source>
</evidence>
<dbReference type="AlphaFoldDB" id="A0A9P7Z3T4"/>
<gene>
    <name evidence="1" type="ORF">BJ878DRAFT_504580</name>
</gene>
<dbReference type="EMBL" id="MU253884">
    <property type="protein sequence ID" value="KAG9244781.1"/>
    <property type="molecule type" value="Genomic_DNA"/>
</dbReference>
<dbReference type="Proteomes" id="UP000887226">
    <property type="component" value="Unassembled WGS sequence"/>
</dbReference>
<comment type="caution">
    <text evidence="1">The sequence shown here is derived from an EMBL/GenBank/DDBJ whole genome shotgun (WGS) entry which is preliminary data.</text>
</comment>